<dbReference type="Proteomes" id="UP000239724">
    <property type="component" value="Unassembled WGS sequence"/>
</dbReference>
<sequence>MLGTMEPPPSRTEPPATSPAEWSDLMARSQDGDAAAYRRLLLGITPYLRTIALRAHRNPGDAEDAVQDILLTLHAIRDTYDRTRPFKPWLAGIARYRIADRLRAMGIAASREVALDLEHETFAAPDTNIETTLDHHALRAALQALPANQRQAVTLLKLREMSLKEAAAVSGTSIASLKVATHRGIKALRRLLAQPGGGDD</sequence>
<reference evidence="9 10" key="1">
    <citation type="journal article" date="2018" name="Arch. Microbiol.">
        <title>New insights into the metabolic potential of the phototrophic purple bacterium Rhodopila globiformis DSM 161(T) from its draft genome sequence and evidence for a vanadium-dependent nitrogenase.</title>
        <authorList>
            <person name="Imhoff J.F."/>
            <person name="Rahn T."/>
            <person name="Kunzel S."/>
            <person name="Neulinger S.C."/>
        </authorList>
    </citation>
    <scope>NUCLEOTIDE SEQUENCE [LARGE SCALE GENOMIC DNA]</scope>
    <source>
        <strain evidence="9 10">DSM 161</strain>
    </source>
</reference>
<feature type="domain" description="RNA polymerase sigma-70 region 2" evidence="7">
    <location>
        <begin position="46"/>
        <end position="104"/>
    </location>
</feature>
<evidence type="ECO:0008006" key="11">
    <source>
        <dbReference type="Google" id="ProtNLM"/>
    </source>
</evidence>
<comment type="similarity">
    <text evidence="1">Belongs to the sigma-70 factor family. ECF subfamily.</text>
</comment>
<evidence type="ECO:0000313" key="9">
    <source>
        <dbReference type="EMBL" id="PPQ39526.1"/>
    </source>
</evidence>
<comment type="caution">
    <text evidence="9">The sequence shown here is derived from an EMBL/GenBank/DDBJ whole genome shotgun (WGS) entry which is preliminary data.</text>
</comment>
<dbReference type="Gene3D" id="1.10.1740.10">
    <property type="match status" value="1"/>
</dbReference>
<evidence type="ECO:0000259" key="8">
    <source>
        <dbReference type="Pfam" id="PF08281"/>
    </source>
</evidence>
<evidence type="ECO:0000256" key="6">
    <source>
        <dbReference type="SAM" id="MobiDB-lite"/>
    </source>
</evidence>
<dbReference type="InterPro" id="IPR013324">
    <property type="entry name" value="RNA_pol_sigma_r3/r4-like"/>
</dbReference>
<dbReference type="GO" id="GO:0016987">
    <property type="term" value="F:sigma factor activity"/>
    <property type="evidence" value="ECO:0007669"/>
    <property type="project" value="UniProtKB-KW"/>
</dbReference>
<protein>
    <recommendedName>
        <fullName evidence="11">RNA polymerase subunit sigma</fullName>
    </recommendedName>
</protein>
<evidence type="ECO:0000259" key="7">
    <source>
        <dbReference type="Pfam" id="PF04542"/>
    </source>
</evidence>
<dbReference type="InterPro" id="IPR013249">
    <property type="entry name" value="RNA_pol_sigma70_r4_t2"/>
</dbReference>
<dbReference type="GO" id="GO:0003677">
    <property type="term" value="F:DNA binding"/>
    <property type="evidence" value="ECO:0007669"/>
    <property type="project" value="UniProtKB-KW"/>
</dbReference>
<dbReference type="GO" id="GO:0006352">
    <property type="term" value="P:DNA-templated transcription initiation"/>
    <property type="evidence" value="ECO:0007669"/>
    <property type="project" value="InterPro"/>
</dbReference>
<keyword evidence="2" id="KW-0805">Transcription regulation</keyword>
<dbReference type="AlphaFoldDB" id="A0A2S6NNV2"/>
<keyword evidence="4" id="KW-0238">DNA-binding</keyword>
<dbReference type="Gene3D" id="1.10.10.10">
    <property type="entry name" value="Winged helix-like DNA-binding domain superfamily/Winged helix DNA-binding domain"/>
    <property type="match status" value="1"/>
</dbReference>
<organism evidence="9 10">
    <name type="scientific">Rhodopila globiformis</name>
    <name type="common">Rhodopseudomonas globiformis</name>
    <dbReference type="NCBI Taxonomy" id="1071"/>
    <lineage>
        <taxon>Bacteria</taxon>
        <taxon>Pseudomonadati</taxon>
        <taxon>Pseudomonadota</taxon>
        <taxon>Alphaproteobacteria</taxon>
        <taxon>Acetobacterales</taxon>
        <taxon>Acetobacteraceae</taxon>
        <taxon>Rhodopila</taxon>
    </lineage>
</organism>
<dbReference type="InterPro" id="IPR036388">
    <property type="entry name" value="WH-like_DNA-bd_sf"/>
</dbReference>
<feature type="region of interest" description="Disordered" evidence="6">
    <location>
        <begin position="1"/>
        <end position="21"/>
    </location>
</feature>
<proteinExistence type="inferred from homology"/>
<evidence type="ECO:0000256" key="1">
    <source>
        <dbReference type="ARBA" id="ARBA00010641"/>
    </source>
</evidence>
<dbReference type="SUPFAM" id="SSF88946">
    <property type="entry name" value="Sigma2 domain of RNA polymerase sigma factors"/>
    <property type="match status" value="1"/>
</dbReference>
<evidence type="ECO:0000256" key="2">
    <source>
        <dbReference type="ARBA" id="ARBA00023015"/>
    </source>
</evidence>
<dbReference type="InterPro" id="IPR039425">
    <property type="entry name" value="RNA_pol_sigma-70-like"/>
</dbReference>
<dbReference type="PANTHER" id="PTHR43133:SF58">
    <property type="entry name" value="ECF RNA POLYMERASE SIGMA FACTOR SIGD"/>
    <property type="match status" value="1"/>
</dbReference>
<dbReference type="PANTHER" id="PTHR43133">
    <property type="entry name" value="RNA POLYMERASE ECF-TYPE SIGMA FACTO"/>
    <property type="match status" value="1"/>
</dbReference>
<keyword evidence="5" id="KW-0804">Transcription</keyword>
<feature type="compositionally biased region" description="Pro residues" evidence="6">
    <location>
        <begin position="1"/>
        <end position="12"/>
    </location>
</feature>
<feature type="domain" description="RNA polymerase sigma factor 70 region 4 type 2" evidence="8">
    <location>
        <begin position="136"/>
        <end position="188"/>
    </location>
</feature>
<name>A0A2S6NNV2_RHOGL</name>
<dbReference type="InterPro" id="IPR014284">
    <property type="entry name" value="RNA_pol_sigma-70_dom"/>
</dbReference>
<evidence type="ECO:0000313" key="10">
    <source>
        <dbReference type="Proteomes" id="UP000239724"/>
    </source>
</evidence>
<dbReference type="RefSeq" id="WP_104517000.1">
    <property type="nucleotide sequence ID" value="NZ_NHRY01000032.1"/>
</dbReference>
<dbReference type="OrthoDB" id="7041663at2"/>
<dbReference type="Pfam" id="PF04542">
    <property type="entry name" value="Sigma70_r2"/>
    <property type="match status" value="1"/>
</dbReference>
<evidence type="ECO:0000256" key="5">
    <source>
        <dbReference type="ARBA" id="ARBA00023163"/>
    </source>
</evidence>
<evidence type="ECO:0000256" key="4">
    <source>
        <dbReference type="ARBA" id="ARBA00023125"/>
    </source>
</evidence>
<dbReference type="Pfam" id="PF08281">
    <property type="entry name" value="Sigma70_r4_2"/>
    <property type="match status" value="1"/>
</dbReference>
<keyword evidence="3" id="KW-0731">Sigma factor</keyword>
<dbReference type="EMBL" id="NHRY01000032">
    <property type="protein sequence ID" value="PPQ39526.1"/>
    <property type="molecule type" value="Genomic_DNA"/>
</dbReference>
<dbReference type="NCBIfam" id="TIGR02937">
    <property type="entry name" value="sigma70-ECF"/>
    <property type="match status" value="1"/>
</dbReference>
<evidence type="ECO:0000256" key="3">
    <source>
        <dbReference type="ARBA" id="ARBA00023082"/>
    </source>
</evidence>
<dbReference type="InterPro" id="IPR013325">
    <property type="entry name" value="RNA_pol_sigma_r2"/>
</dbReference>
<dbReference type="InterPro" id="IPR007627">
    <property type="entry name" value="RNA_pol_sigma70_r2"/>
</dbReference>
<keyword evidence="10" id="KW-1185">Reference proteome</keyword>
<gene>
    <name evidence="9" type="ORF">CCS01_01125</name>
</gene>
<dbReference type="SUPFAM" id="SSF88659">
    <property type="entry name" value="Sigma3 and sigma4 domains of RNA polymerase sigma factors"/>
    <property type="match status" value="1"/>
</dbReference>
<accession>A0A2S6NNV2</accession>